<comment type="similarity">
    <text evidence="2">Belongs to the sulfatase family.</text>
</comment>
<dbReference type="PANTHER" id="PTHR42693">
    <property type="entry name" value="ARYLSULFATASE FAMILY MEMBER"/>
    <property type="match status" value="1"/>
</dbReference>
<keyword evidence="3" id="KW-1133">Transmembrane helix</keyword>
<dbReference type="Pfam" id="PF14707">
    <property type="entry name" value="Sulfatase_C"/>
    <property type="match status" value="1"/>
</dbReference>
<evidence type="ECO:0000313" key="6">
    <source>
        <dbReference type="EMBL" id="KAK3093910.1"/>
    </source>
</evidence>
<dbReference type="Gene3D" id="3.40.720.10">
    <property type="entry name" value="Alkaline Phosphatase, subunit A"/>
    <property type="match status" value="1"/>
</dbReference>
<evidence type="ECO:0000256" key="1">
    <source>
        <dbReference type="ARBA" id="ARBA00001913"/>
    </source>
</evidence>
<keyword evidence="7" id="KW-1185">Reference proteome</keyword>
<protein>
    <recommendedName>
        <fullName evidence="5">Sulfatase N-terminal domain-containing protein</fullName>
    </recommendedName>
</protein>
<feature type="transmembrane region" description="Helical" evidence="3">
    <location>
        <begin position="212"/>
        <end position="230"/>
    </location>
</feature>
<comment type="cofactor">
    <cofactor evidence="1">
        <name>Ca(2+)</name>
        <dbReference type="ChEBI" id="CHEBI:29108"/>
    </cofactor>
</comment>
<sequence length="575" mass="65252">MWTISFILTLYFLQAHVLGYIKILEPYLPPDKNVLLMIADDLGIGDLGCYGNKKAKTPNLDKLAKHGIRFTRMYSVPSDAGSMNAIMSGREPRRFGLVKGKTGRTSFSSPAQTGGIHEKQYTLARAGNRYRVKTLYNGLWNLGFSGNKIPTQIGFRSFFGTLLPHSVSCVNQDRYTDSDMFKALMYEYYPIFISISLVIVISRYFRLLNRCLFILSIIAVILSISALRIHCWTSVYNPSSCIFMENNVIQEQPYREDRMMLRMTDQAVRFMKYRANHIQPFLYIVSFLQPGFPSATSFKFRNRTALGPHGDSVHEMDWSVGKILKALKDSNLQNDTIVIFVSNNSPTKTHPVSGEPLDDEHTGQTCIYGKDGKIDLRGEKGSNFEGGLRVPAIIHYPGKTRKESVTHAVTSVMDVYATIYDIWEMKKTEEETKIDGKSLMPLIKNPKLTPSNVIHEQLYHYCDLGKVGAVTLGDLKIHFRNSTLKDCAGPLLSQPLVYNISGDPRETNPLPIKDYIHLLYHVEASVKKYQSSVGLNVVKHSQFDEIPMPFNFPCDEILFCSKTYDIQENFNTLLY</sequence>
<keyword evidence="3" id="KW-0812">Transmembrane</keyword>
<dbReference type="EMBL" id="VSWD01000009">
    <property type="protein sequence ID" value="KAK3093910.1"/>
    <property type="molecule type" value="Genomic_DNA"/>
</dbReference>
<comment type="caution">
    <text evidence="6">The sequence shown here is derived from an EMBL/GenBank/DDBJ whole genome shotgun (WGS) entry which is preliminary data.</text>
</comment>
<dbReference type="GO" id="GO:0004065">
    <property type="term" value="F:arylsulfatase activity"/>
    <property type="evidence" value="ECO:0007669"/>
    <property type="project" value="TreeGrafter"/>
</dbReference>
<organism evidence="6 7">
    <name type="scientific">Pinctada imbricata</name>
    <name type="common">Atlantic pearl-oyster</name>
    <name type="synonym">Pinctada martensii</name>
    <dbReference type="NCBI Taxonomy" id="66713"/>
    <lineage>
        <taxon>Eukaryota</taxon>
        <taxon>Metazoa</taxon>
        <taxon>Spiralia</taxon>
        <taxon>Lophotrochozoa</taxon>
        <taxon>Mollusca</taxon>
        <taxon>Bivalvia</taxon>
        <taxon>Autobranchia</taxon>
        <taxon>Pteriomorphia</taxon>
        <taxon>Pterioida</taxon>
        <taxon>Pterioidea</taxon>
        <taxon>Pteriidae</taxon>
        <taxon>Pinctada</taxon>
    </lineage>
</organism>
<dbReference type="Pfam" id="PF00884">
    <property type="entry name" value="Sulfatase"/>
    <property type="match status" value="1"/>
</dbReference>
<dbReference type="PANTHER" id="PTHR42693:SF33">
    <property type="entry name" value="ARYLSULFATASE"/>
    <property type="match status" value="1"/>
</dbReference>
<dbReference type="InterPro" id="IPR050738">
    <property type="entry name" value="Sulfatase"/>
</dbReference>
<evidence type="ECO:0000256" key="4">
    <source>
        <dbReference type="SAM" id="SignalP"/>
    </source>
</evidence>
<feature type="domain" description="Sulfatase N-terminal" evidence="5">
    <location>
        <begin position="32"/>
        <end position="421"/>
    </location>
</feature>
<feature type="chain" id="PRO_5041690368" description="Sulfatase N-terminal domain-containing protein" evidence="4">
    <location>
        <begin position="20"/>
        <end position="575"/>
    </location>
</feature>
<dbReference type="InterPro" id="IPR017850">
    <property type="entry name" value="Alkaline_phosphatase_core_sf"/>
</dbReference>
<evidence type="ECO:0000256" key="2">
    <source>
        <dbReference type="ARBA" id="ARBA00008779"/>
    </source>
</evidence>
<gene>
    <name evidence="6" type="ORF">FSP39_021689</name>
</gene>
<evidence type="ECO:0000313" key="7">
    <source>
        <dbReference type="Proteomes" id="UP001186944"/>
    </source>
</evidence>
<evidence type="ECO:0000256" key="3">
    <source>
        <dbReference type="SAM" id="Phobius"/>
    </source>
</evidence>
<keyword evidence="4" id="KW-0732">Signal</keyword>
<feature type="signal peptide" evidence="4">
    <location>
        <begin position="1"/>
        <end position="19"/>
    </location>
</feature>
<name>A0AA89BTI2_PINIB</name>
<keyword evidence="3" id="KW-0472">Membrane</keyword>
<proteinExistence type="inferred from homology"/>
<evidence type="ECO:0000259" key="5">
    <source>
        <dbReference type="Pfam" id="PF00884"/>
    </source>
</evidence>
<dbReference type="AlphaFoldDB" id="A0AA89BTI2"/>
<dbReference type="Gene3D" id="3.30.1120.10">
    <property type="match status" value="1"/>
</dbReference>
<feature type="transmembrane region" description="Helical" evidence="3">
    <location>
        <begin position="188"/>
        <end position="205"/>
    </location>
</feature>
<dbReference type="SUPFAM" id="SSF53649">
    <property type="entry name" value="Alkaline phosphatase-like"/>
    <property type="match status" value="1"/>
</dbReference>
<dbReference type="Proteomes" id="UP001186944">
    <property type="component" value="Unassembled WGS sequence"/>
</dbReference>
<dbReference type="InterPro" id="IPR000917">
    <property type="entry name" value="Sulfatase_N"/>
</dbReference>
<dbReference type="Gene3D" id="1.10.287.550">
    <property type="entry name" value="Helix hairpin bin"/>
    <property type="match status" value="1"/>
</dbReference>
<accession>A0AA89BTI2</accession>
<reference evidence="6" key="1">
    <citation type="submission" date="2019-08" db="EMBL/GenBank/DDBJ databases">
        <title>The improved chromosome-level genome for the pearl oyster Pinctada fucata martensii using PacBio sequencing and Hi-C.</title>
        <authorList>
            <person name="Zheng Z."/>
        </authorList>
    </citation>
    <scope>NUCLEOTIDE SEQUENCE</scope>
    <source>
        <strain evidence="6">ZZ-2019</strain>
        <tissue evidence="6">Adductor muscle</tissue>
    </source>
</reference>